<name>A0AAP0JEX7_9MAGN</name>
<comment type="caution">
    <text evidence="1">The sequence shown here is derived from an EMBL/GenBank/DDBJ whole genome shotgun (WGS) entry which is preliminary data.</text>
</comment>
<keyword evidence="2" id="KW-1185">Reference proteome</keyword>
<proteinExistence type="predicted"/>
<protein>
    <submittedName>
        <fullName evidence="1">Uncharacterized protein</fullName>
    </submittedName>
</protein>
<dbReference type="Proteomes" id="UP001419268">
    <property type="component" value="Unassembled WGS sequence"/>
</dbReference>
<gene>
    <name evidence="1" type="ORF">Scep_012312</name>
</gene>
<dbReference type="AlphaFoldDB" id="A0AAP0JEX7"/>
<organism evidence="1 2">
    <name type="scientific">Stephania cephalantha</name>
    <dbReference type="NCBI Taxonomy" id="152367"/>
    <lineage>
        <taxon>Eukaryota</taxon>
        <taxon>Viridiplantae</taxon>
        <taxon>Streptophyta</taxon>
        <taxon>Embryophyta</taxon>
        <taxon>Tracheophyta</taxon>
        <taxon>Spermatophyta</taxon>
        <taxon>Magnoliopsida</taxon>
        <taxon>Ranunculales</taxon>
        <taxon>Menispermaceae</taxon>
        <taxon>Menispermoideae</taxon>
        <taxon>Cissampelideae</taxon>
        <taxon>Stephania</taxon>
    </lineage>
</organism>
<reference evidence="1 2" key="1">
    <citation type="submission" date="2024-01" db="EMBL/GenBank/DDBJ databases">
        <title>Genome assemblies of Stephania.</title>
        <authorList>
            <person name="Yang L."/>
        </authorList>
    </citation>
    <scope>NUCLEOTIDE SEQUENCE [LARGE SCALE GENOMIC DNA]</scope>
    <source>
        <strain evidence="1">JXDWG</strain>
        <tissue evidence="1">Leaf</tissue>
    </source>
</reference>
<sequence length="51" mass="5885">MPERPSLPHLLRLLRNARTMASVPTISPTIFFSRPVREFGLDQVRDDSCPY</sequence>
<evidence type="ECO:0000313" key="1">
    <source>
        <dbReference type="EMBL" id="KAK9132784.1"/>
    </source>
</evidence>
<accession>A0AAP0JEX7</accession>
<dbReference type="EMBL" id="JBBNAG010000005">
    <property type="protein sequence ID" value="KAK9132784.1"/>
    <property type="molecule type" value="Genomic_DNA"/>
</dbReference>
<evidence type="ECO:0000313" key="2">
    <source>
        <dbReference type="Proteomes" id="UP001419268"/>
    </source>
</evidence>